<feature type="transmembrane region" description="Helical" evidence="8">
    <location>
        <begin position="152"/>
        <end position="172"/>
    </location>
</feature>
<dbReference type="Proteomes" id="UP000472260">
    <property type="component" value="Unassembled WGS sequence"/>
</dbReference>
<keyword evidence="10" id="KW-1185">Reference proteome</keyword>
<gene>
    <name evidence="9" type="primary">LOC107700117</name>
</gene>
<reference evidence="9" key="1">
    <citation type="submission" date="2025-08" db="UniProtKB">
        <authorList>
            <consortium name="Ensembl"/>
        </authorList>
    </citation>
    <scope>IDENTIFICATION</scope>
</reference>
<dbReference type="Ensembl" id="ENSSANT00000102604.1">
    <property type="protein sequence ID" value="ENSSANP00000096596.1"/>
    <property type="gene ID" value="ENSSANG00000047623.1"/>
</dbReference>
<dbReference type="GO" id="GO:0006506">
    <property type="term" value="P:GPI anchor biosynthetic process"/>
    <property type="evidence" value="ECO:0007669"/>
    <property type="project" value="UniProtKB-UniPathway"/>
</dbReference>
<evidence type="ECO:0000256" key="4">
    <source>
        <dbReference type="ARBA" id="ARBA00022692"/>
    </source>
</evidence>
<evidence type="ECO:0000256" key="8">
    <source>
        <dbReference type="SAM" id="Phobius"/>
    </source>
</evidence>
<dbReference type="GO" id="GO:0005789">
    <property type="term" value="C:endoplasmic reticulum membrane"/>
    <property type="evidence" value="ECO:0007669"/>
    <property type="project" value="UniProtKB-SubCell"/>
</dbReference>
<evidence type="ECO:0000313" key="9">
    <source>
        <dbReference type="Ensembl" id="ENSSANP00000096596.1"/>
    </source>
</evidence>
<name>A0A671SJP3_9TELE</name>
<dbReference type="InterPro" id="IPR009580">
    <property type="entry name" value="GPI_biosynthesis_protein_Pig-F"/>
</dbReference>
<evidence type="ECO:0000256" key="3">
    <source>
        <dbReference type="ARBA" id="ARBA00022502"/>
    </source>
</evidence>
<proteinExistence type="predicted"/>
<evidence type="ECO:0000256" key="1">
    <source>
        <dbReference type="ARBA" id="ARBA00004477"/>
    </source>
</evidence>
<comment type="pathway">
    <text evidence="2">Glycolipid biosynthesis; glycosylphosphatidylinositol-anchor biosynthesis.</text>
</comment>
<dbReference type="UniPathway" id="UPA00196"/>
<reference evidence="9" key="2">
    <citation type="submission" date="2025-09" db="UniProtKB">
        <authorList>
            <consortium name="Ensembl"/>
        </authorList>
    </citation>
    <scope>IDENTIFICATION</scope>
</reference>
<feature type="transmembrane region" description="Helical" evidence="8">
    <location>
        <begin position="42"/>
        <end position="62"/>
    </location>
</feature>
<accession>A0A671SJP3</accession>
<keyword evidence="6 8" id="KW-1133">Transmembrane helix</keyword>
<dbReference type="AlphaFoldDB" id="A0A671SJP3"/>
<keyword evidence="3" id="KW-0337">GPI-anchor biosynthesis</keyword>
<feature type="transmembrane region" description="Helical" evidence="8">
    <location>
        <begin position="178"/>
        <end position="206"/>
    </location>
</feature>
<keyword evidence="7 8" id="KW-0472">Membrane</keyword>
<evidence type="ECO:0000256" key="5">
    <source>
        <dbReference type="ARBA" id="ARBA00022824"/>
    </source>
</evidence>
<comment type="subcellular location">
    <subcellularLocation>
        <location evidence="1">Endoplasmic reticulum membrane</location>
        <topology evidence="1">Multi-pass membrane protein</topology>
    </subcellularLocation>
</comment>
<organism evidence="9 10">
    <name type="scientific">Sinocyclocheilus anshuiensis</name>
    <dbReference type="NCBI Taxonomy" id="1608454"/>
    <lineage>
        <taxon>Eukaryota</taxon>
        <taxon>Metazoa</taxon>
        <taxon>Chordata</taxon>
        <taxon>Craniata</taxon>
        <taxon>Vertebrata</taxon>
        <taxon>Euteleostomi</taxon>
        <taxon>Actinopterygii</taxon>
        <taxon>Neopterygii</taxon>
        <taxon>Teleostei</taxon>
        <taxon>Ostariophysi</taxon>
        <taxon>Cypriniformes</taxon>
        <taxon>Cyprinidae</taxon>
        <taxon>Cyprininae</taxon>
        <taxon>Sinocyclocheilus</taxon>
    </lineage>
</organism>
<evidence type="ECO:0000313" key="10">
    <source>
        <dbReference type="Proteomes" id="UP000472260"/>
    </source>
</evidence>
<feature type="transmembrane region" description="Helical" evidence="8">
    <location>
        <begin position="112"/>
        <end position="132"/>
    </location>
</feature>
<sequence length="216" mass="23934">MWDDEIRGMASAHAIVASSIFMATVMPAVFVENFSVYGTHMVWLHCVAGSVAVVNIAVFWLLGISPPTKKNTLSYKIEMGKMFSQQIVQILSVLFTVIHASHCRSALETFSLAVLLSTLTTLRCLCILGPNVQAWIRVFSRDGAMSVWDTSLQITTGCSVIGAWLGALPIPLDWDRPWQIWPISCTLGATTGFLTGLLAAPVWIHWHRKQLTYKLK</sequence>
<keyword evidence="5" id="KW-0256">Endoplasmic reticulum</keyword>
<protein>
    <submittedName>
        <fullName evidence="9">Phosphatidylinositol-glycan biosynthesis class F protein-like</fullName>
    </submittedName>
</protein>
<evidence type="ECO:0000256" key="2">
    <source>
        <dbReference type="ARBA" id="ARBA00004687"/>
    </source>
</evidence>
<feature type="transmembrane region" description="Helical" evidence="8">
    <location>
        <begin position="12"/>
        <end position="30"/>
    </location>
</feature>
<keyword evidence="4 8" id="KW-0812">Transmembrane</keyword>
<evidence type="ECO:0000256" key="7">
    <source>
        <dbReference type="ARBA" id="ARBA00023136"/>
    </source>
</evidence>
<evidence type="ECO:0000256" key="6">
    <source>
        <dbReference type="ARBA" id="ARBA00022989"/>
    </source>
</evidence>
<dbReference type="Pfam" id="PF06699">
    <property type="entry name" value="PIG-F"/>
    <property type="match status" value="1"/>
</dbReference>
<feature type="transmembrane region" description="Helical" evidence="8">
    <location>
        <begin position="83"/>
        <end position="100"/>
    </location>
</feature>